<evidence type="ECO:0000313" key="3">
    <source>
        <dbReference type="Proteomes" id="UP000318878"/>
    </source>
</evidence>
<dbReference type="PANTHER" id="PTHR30273:SF2">
    <property type="entry name" value="PROTEIN FECR"/>
    <property type="match status" value="1"/>
</dbReference>
<dbReference type="AlphaFoldDB" id="A0A5C5V8X7"/>
<organism evidence="2 3">
    <name type="scientific">Blastopirellula retiformator</name>
    <dbReference type="NCBI Taxonomy" id="2527970"/>
    <lineage>
        <taxon>Bacteria</taxon>
        <taxon>Pseudomonadati</taxon>
        <taxon>Planctomycetota</taxon>
        <taxon>Planctomycetia</taxon>
        <taxon>Pirellulales</taxon>
        <taxon>Pirellulaceae</taxon>
        <taxon>Blastopirellula</taxon>
    </lineage>
</organism>
<gene>
    <name evidence="2" type="ORF">Enr8_18310</name>
</gene>
<protein>
    <submittedName>
        <fullName evidence="2">FecR protein</fullName>
    </submittedName>
</protein>
<accession>A0A5C5V8X7</accession>
<dbReference type="Proteomes" id="UP000318878">
    <property type="component" value="Unassembled WGS sequence"/>
</dbReference>
<dbReference type="RefSeq" id="WP_146430664.1">
    <property type="nucleotide sequence ID" value="NZ_SJPF01000002.1"/>
</dbReference>
<keyword evidence="1" id="KW-0472">Membrane</keyword>
<reference evidence="2 3" key="1">
    <citation type="submission" date="2019-02" db="EMBL/GenBank/DDBJ databases">
        <title>Deep-cultivation of Planctomycetes and their phenomic and genomic characterization uncovers novel biology.</title>
        <authorList>
            <person name="Wiegand S."/>
            <person name="Jogler M."/>
            <person name="Boedeker C."/>
            <person name="Pinto D."/>
            <person name="Vollmers J."/>
            <person name="Rivas-Marin E."/>
            <person name="Kohn T."/>
            <person name="Peeters S.H."/>
            <person name="Heuer A."/>
            <person name="Rast P."/>
            <person name="Oberbeckmann S."/>
            <person name="Bunk B."/>
            <person name="Jeske O."/>
            <person name="Meyerdierks A."/>
            <person name="Storesund J.E."/>
            <person name="Kallscheuer N."/>
            <person name="Luecker S."/>
            <person name="Lage O.M."/>
            <person name="Pohl T."/>
            <person name="Merkel B.J."/>
            <person name="Hornburger P."/>
            <person name="Mueller R.-W."/>
            <person name="Bruemmer F."/>
            <person name="Labrenz M."/>
            <person name="Spormann A.M."/>
            <person name="Op Den Camp H."/>
            <person name="Overmann J."/>
            <person name="Amann R."/>
            <person name="Jetten M.S.M."/>
            <person name="Mascher T."/>
            <person name="Medema M.H."/>
            <person name="Devos D.P."/>
            <person name="Kaster A.-K."/>
            <person name="Ovreas L."/>
            <person name="Rohde M."/>
            <person name="Galperin M.Y."/>
            <person name="Jogler C."/>
        </authorList>
    </citation>
    <scope>NUCLEOTIDE SEQUENCE [LARGE SCALE GENOMIC DNA]</scope>
    <source>
        <strain evidence="2 3">Enr8</strain>
    </source>
</reference>
<keyword evidence="3" id="KW-1185">Reference proteome</keyword>
<proteinExistence type="predicted"/>
<dbReference type="GO" id="GO:0016989">
    <property type="term" value="F:sigma factor antagonist activity"/>
    <property type="evidence" value="ECO:0007669"/>
    <property type="project" value="TreeGrafter"/>
</dbReference>
<evidence type="ECO:0000313" key="2">
    <source>
        <dbReference type="EMBL" id="TWT34423.1"/>
    </source>
</evidence>
<dbReference type="EMBL" id="SJPF01000002">
    <property type="protein sequence ID" value="TWT34423.1"/>
    <property type="molecule type" value="Genomic_DNA"/>
</dbReference>
<keyword evidence="1" id="KW-1133">Transmembrane helix</keyword>
<dbReference type="PANTHER" id="PTHR30273">
    <property type="entry name" value="PERIPLASMIC SIGNAL SENSOR AND SIGMA FACTOR ACTIVATOR FECR-RELATED"/>
    <property type="match status" value="1"/>
</dbReference>
<sequence>MTSFASEDYAHIPEHITNLVGRCVSGVASDLEWQELNLLLETDDDVLDFFVSYNELHAGLAMMSPKLASSGLRTFTTDRPGAHSRRLRWKSVIAWAGLAICLAGVLIAFRIGMPESGDVARCLFSTASDLRINGAPQFQREIDAGETLEFSDGTVGIALEAGIDLVVDGPAKLELVNRNRVRLVRGRLLADSQVDAELVYLETPNCVVSELGGRFGVSSFGGRPDQIAVFRGQMNISQGAHSHALRKGEAVRVASDGEISRLSSVVAGIFPNEADVNRTTFDKRVIESIGDNVQDESVYAFYHVAPNGFDEDMPAYADRDHQWNSIGPGGMPEFLRGAEYIMTLNDDIYHKLTRHLQIDLKLQRPAMVYVLYTECMYVPEWLSREFVDTGVLIGLDEGNGSRRPLGIGPNSSVDSNFKVWARKVEQPGVVILGGVDRRTYELPTPKYGGHNGGNMYGIVVTPLEN</sequence>
<evidence type="ECO:0000256" key="1">
    <source>
        <dbReference type="SAM" id="Phobius"/>
    </source>
</evidence>
<keyword evidence="1" id="KW-0812">Transmembrane</keyword>
<feature type="transmembrane region" description="Helical" evidence="1">
    <location>
        <begin position="92"/>
        <end position="113"/>
    </location>
</feature>
<comment type="caution">
    <text evidence="2">The sequence shown here is derived from an EMBL/GenBank/DDBJ whole genome shotgun (WGS) entry which is preliminary data.</text>
</comment>
<dbReference type="OrthoDB" id="256916at2"/>
<dbReference type="InterPro" id="IPR012373">
    <property type="entry name" value="Ferrdict_sens_TM"/>
</dbReference>
<name>A0A5C5V8X7_9BACT</name>